<dbReference type="Pfam" id="PF01850">
    <property type="entry name" value="PIN"/>
    <property type="match status" value="1"/>
</dbReference>
<dbReference type="GO" id="GO:0004540">
    <property type="term" value="F:RNA nuclease activity"/>
    <property type="evidence" value="ECO:0007669"/>
    <property type="project" value="InterPro"/>
</dbReference>
<comment type="function">
    <text evidence="8">Toxic component of a toxin-antitoxin (TA) system. An RNase.</text>
</comment>
<evidence type="ECO:0000313" key="11">
    <source>
        <dbReference type="Proteomes" id="UP001139486"/>
    </source>
</evidence>
<dbReference type="InterPro" id="IPR002716">
    <property type="entry name" value="PIN_dom"/>
</dbReference>
<dbReference type="InterPro" id="IPR029060">
    <property type="entry name" value="PIN-like_dom_sf"/>
</dbReference>
<evidence type="ECO:0000256" key="4">
    <source>
        <dbReference type="ARBA" id="ARBA00022723"/>
    </source>
</evidence>
<feature type="domain" description="PIN" evidence="9">
    <location>
        <begin position="3"/>
        <end position="115"/>
    </location>
</feature>
<dbReference type="SUPFAM" id="SSF88723">
    <property type="entry name" value="PIN domain-like"/>
    <property type="match status" value="1"/>
</dbReference>
<evidence type="ECO:0000256" key="2">
    <source>
        <dbReference type="ARBA" id="ARBA00022649"/>
    </source>
</evidence>
<dbReference type="RefSeq" id="WP_254288413.1">
    <property type="nucleotide sequence ID" value="NZ_JAMLDY010000006.1"/>
</dbReference>
<evidence type="ECO:0000259" key="9">
    <source>
        <dbReference type="Pfam" id="PF01850"/>
    </source>
</evidence>
<gene>
    <name evidence="8" type="primary">vapC</name>
    <name evidence="10" type="ORF">M9979_05870</name>
</gene>
<dbReference type="AlphaFoldDB" id="A0A9X2HVK0"/>
<proteinExistence type="inferred from homology"/>
<dbReference type="Proteomes" id="UP001139486">
    <property type="component" value="Unassembled WGS sequence"/>
</dbReference>
<evidence type="ECO:0000256" key="1">
    <source>
        <dbReference type="ARBA" id="ARBA00001946"/>
    </source>
</evidence>
<evidence type="ECO:0000313" key="10">
    <source>
        <dbReference type="EMBL" id="MCP3734404.1"/>
    </source>
</evidence>
<dbReference type="HAMAP" id="MF_00265">
    <property type="entry name" value="VapC_Nob1"/>
    <property type="match status" value="1"/>
</dbReference>
<feature type="binding site" evidence="8">
    <location>
        <position position="89"/>
    </location>
    <ligand>
        <name>Mg(2+)</name>
        <dbReference type="ChEBI" id="CHEBI:18420"/>
    </ligand>
</feature>
<name>A0A9X2HVK0_9SPHN</name>
<dbReference type="GO" id="GO:0016787">
    <property type="term" value="F:hydrolase activity"/>
    <property type="evidence" value="ECO:0007669"/>
    <property type="project" value="UniProtKB-KW"/>
</dbReference>
<dbReference type="CDD" id="cd18736">
    <property type="entry name" value="PIN_CcVapC1-like"/>
    <property type="match status" value="1"/>
</dbReference>
<evidence type="ECO:0000256" key="5">
    <source>
        <dbReference type="ARBA" id="ARBA00022801"/>
    </source>
</evidence>
<dbReference type="InterPro" id="IPR022907">
    <property type="entry name" value="VapC_family"/>
</dbReference>
<accession>A0A9X2HVK0</accession>
<keyword evidence="3 8" id="KW-0540">Nuclease</keyword>
<keyword evidence="2 8" id="KW-1277">Toxin-antitoxin system</keyword>
<dbReference type="PANTHER" id="PTHR33653">
    <property type="entry name" value="RIBONUCLEASE VAPC2"/>
    <property type="match status" value="1"/>
</dbReference>
<keyword evidence="8" id="KW-0800">Toxin</keyword>
<dbReference type="PANTHER" id="PTHR33653:SF1">
    <property type="entry name" value="RIBONUCLEASE VAPC2"/>
    <property type="match status" value="1"/>
</dbReference>
<organism evidence="10 11">
    <name type="scientific">Sphingomonas liriopis</name>
    <dbReference type="NCBI Taxonomy" id="2949094"/>
    <lineage>
        <taxon>Bacteria</taxon>
        <taxon>Pseudomonadati</taxon>
        <taxon>Pseudomonadota</taxon>
        <taxon>Alphaproteobacteria</taxon>
        <taxon>Sphingomonadales</taxon>
        <taxon>Sphingomonadaceae</taxon>
        <taxon>Sphingomonas</taxon>
    </lineage>
</organism>
<evidence type="ECO:0000256" key="7">
    <source>
        <dbReference type="ARBA" id="ARBA00038093"/>
    </source>
</evidence>
<comment type="similarity">
    <text evidence="7 8">Belongs to the PINc/VapC protein family.</text>
</comment>
<keyword evidence="11" id="KW-1185">Reference proteome</keyword>
<protein>
    <recommendedName>
        <fullName evidence="8">Ribonuclease VapC</fullName>
        <shortName evidence="8">RNase VapC</shortName>
        <ecNumber evidence="8">3.1.-.-</ecNumber>
    </recommendedName>
    <alternativeName>
        <fullName evidence="8">Toxin VapC</fullName>
    </alternativeName>
</protein>
<dbReference type="EMBL" id="JAMLDY010000006">
    <property type="protein sequence ID" value="MCP3734404.1"/>
    <property type="molecule type" value="Genomic_DNA"/>
</dbReference>
<sequence>MKYLLDSNVIILALSGASEPLLHRLAACDEGDVVTSAIALAEVALGTENGKAPLPDRLRLFVSEVPVLDFDYKAALAYAGLPFRRGGFDRLIAAHALSRRLAVVTGNTRHFADIPGLRVENWTIAA</sequence>
<evidence type="ECO:0000256" key="3">
    <source>
        <dbReference type="ARBA" id="ARBA00022722"/>
    </source>
</evidence>
<feature type="binding site" evidence="8">
    <location>
        <position position="6"/>
    </location>
    <ligand>
        <name>Mg(2+)</name>
        <dbReference type="ChEBI" id="CHEBI:18420"/>
    </ligand>
</feature>
<evidence type="ECO:0000256" key="6">
    <source>
        <dbReference type="ARBA" id="ARBA00022842"/>
    </source>
</evidence>
<keyword evidence="6 8" id="KW-0460">Magnesium</keyword>
<evidence type="ECO:0000256" key="8">
    <source>
        <dbReference type="HAMAP-Rule" id="MF_00265"/>
    </source>
</evidence>
<keyword evidence="4 8" id="KW-0479">Metal-binding</keyword>
<comment type="caution">
    <text evidence="10">The sequence shown here is derived from an EMBL/GenBank/DDBJ whole genome shotgun (WGS) entry which is preliminary data.</text>
</comment>
<reference evidence="10" key="1">
    <citation type="submission" date="2022-05" db="EMBL/GenBank/DDBJ databases">
        <title>Sphingomonas sp. strain RP10 Genome sequencing and assembly.</title>
        <authorList>
            <person name="Kim I."/>
        </authorList>
    </citation>
    <scope>NUCLEOTIDE SEQUENCE</scope>
    <source>
        <strain evidence="10">RP10</strain>
    </source>
</reference>
<comment type="cofactor">
    <cofactor evidence="1 8">
        <name>Mg(2+)</name>
        <dbReference type="ChEBI" id="CHEBI:18420"/>
    </cofactor>
</comment>
<dbReference type="GO" id="GO:0000287">
    <property type="term" value="F:magnesium ion binding"/>
    <property type="evidence" value="ECO:0007669"/>
    <property type="project" value="UniProtKB-UniRule"/>
</dbReference>
<keyword evidence="5 8" id="KW-0378">Hydrolase</keyword>
<dbReference type="Gene3D" id="3.40.50.1010">
    <property type="entry name" value="5'-nuclease"/>
    <property type="match status" value="1"/>
</dbReference>
<dbReference type="GO" id="GO:0090729">
    <property type="term" value="F:toxin activity"/>
    <property type="evidence" value="ECO:0007669"/>
    <property type="project" value="UniProtKB-KW"/>
</dbReference>
<dbReference type="InterPro" id="IPR050556">
    <property type="entry name" value="Type_II_TA_system_RNase"/>
</dbReference>
<dbReference type="EC" id="3.1.-.-" evidence="8"/>